<keyword evidence="3" id="KW-1185">Reference proteome</keyword>
<gene>
    <name evidence="2" type="ORF">BDV98DRAFT_596722</name>
</gene>
<evidence type="ECO:0000256" key="1">
    <source>
        <dbReference type="SAM" id="MobiDB-lite"/>
    </source>
</evidence>
<feature type="compositionally biased region" description="Polar residues" evidence="1">
    <location>
        <begin position="55"/>
        <end position="64"/>
    </location>
</feature>
<protein>
    <submittedName>
        <fullName evidence="2">Uncharacterized protein</fullName>
    </submittedName>
</protein>
<organism evidence="2 3">
    <name type="scientific">Pterulicium gracile</name>
    <dbReference type="NCBI Taxonomy" id="1884261"/>
    <lineage>
        <taxon>Eukaryota</taxon>
        <taxon>Fungi</taxon>
        <taxon>Dikarya</taxon>
        <taxon>Basidiomycota</taxon>
        <taxon>Agaricomycotina</taxon>
        <taxon>Agaricomycetes</taxon>
        <taxon>Agaricomycetidae</taxon>
        <taxon>Agaricales</taxon>
        <taxon>Pleurotineae</taxon>
        <taxon>Pterulaceae</taxon>
        <taxon>Pterulicium</taxon>
    </lineage>
</organism>
<dbReference type="EMBL" id="ML178848">
    <property type="protein sequence ID" value="TFK97302.1"/>
    <property type="molecule type" value="Genomic_DNA"/>
</dbReference>
<evidence type="ECO:0000313" key="3">
    <source>
        <dbReference type="Proteomes" id="UP000305067"/>
    </source>
</evidence>
<feature type="region of interest" description="Disordered" evidence="1">
    <location>
        <begin position="284"/>
        <end position="380"/>
    </location>
</feature>
<feature type="region of interest" description="Disordered" evidence="1">
    <location>
        <begin position="136"/>
        <end position="161"/>
    </location>
</feature>
<reference evidence="2 3" key="1">
    <citation type="journal article" date="2019" name="Nat. Ecol. Evol.">
        <title>Megaphylogeny resolves global patterns of mushroom evolution.</title>
        <authorList>
            <person name="Varga T."/>
            <person name="Krizsan K."/>
            <person name="Foldi C."/>
            <person name="Dima B."/>
            <person name="Sanchez-Garcia M."/>
            <person name="Sanchez-Ramirez S."/>
            <person name="Szollosi G.J."/>
            <person name="Szarkandi J.G."/>
            <person name="Papp V."/>
            <person name="Albert L."/>
            <person name="Andreopoulos W."/>
            <person name="Angelini C."/>
            <person name="Antonin V."/>
            <person name="Barry K.W."/>
            <person name="Bougher N.L."/>
            <person name="Buchanan P."/>
            <person name="Buyck B."/>
            <person name="Bense V."/>
            <person name="Catcheside P."/>
            <person name="Chovatia M."/>
            <person name="Cooper J."/>
            <person name="Damon W."/>
            <person name="Desjardin D."/>
            <person name="Finy P."/>
            <person name="Geml J."/>
            <person name="Haridas S."/>
            <person name="Hughes K."/>
            <person name="Justo A."/>
            <person name="Karasinski D."/>
            <person name="Kautmanova I."/>
            <person name="Kiss B."/>
            <person name="Kocsube S."/>
            <person name="Kotiranta H."/>
            <person name="LaButti K.M."/>
            <person name="Lechner B.E."/>
            <person name="Liimatainen K."/>
            <person name="Lipzen A."/>
            <person name="Lukacs Z."/>
            <person name="Mihaltcheva S."/>
            <person name="Morgado L.N."/>
            <person name="Niskanen T."/>
            <person name="Noordeloos M.E."/>
            <person name="Ohm R.A."/>
            <person name="Ortiz-Santana B."/>
            <person name="Ovrebo C."/>
            <person name="Racz N."/>
            <person name="Riley R."/>
            <person name="Savchenko A."/>
            <person name="Shiryaev A."/>
            <person name="Soop K."/>
            <person name="Spirin V."/>
            <person name="Szebenyi C."/>
            <person name="Tomsovsky M."/>
            <person name="Tulloss R.E."/>
            <person name="Uehling J."/>
            <person name="Grigoriev I.V."/>
            <person name="Vagvolgyi C."/>
            <person name="Papp T."/>
            <person name="Martin F.M."/>
            <person name="Miettinen O."/>
            <person name="Hibbett D.S."/>
            <person name="Nagy L.G."/>
        </authorList>
    </citation>
    <scope>NUCLEOTIDE SEQUENCE [LARGE SCALE GENOMIC DNA]</scope>
    <source>
        <strain evidence="2 3">CBS 309.79</strain>
    </source>
</reference>
<dbReference type="Proteomes" id="UP000305067">
    <property type="component" value="Unassembled WGS sequence"/>
</dbReference>
<sequence length="528" mass="55340">MSSTPLRVPRRAPRRMPPPMVKDNTTITPKHISSPSTSSASTTQIPSPYEPPLPSFTTPSATLYSASPPSKHKTPPSSIAVVDISSIVSEDGGGTPRQMFYQSAQPLEINEGALQAWQMGRIPPVPAYGLGISSGGMGVGKSTPRLPTRKTMAQKKREREGRRCRRVFYQGEKGTLSVAFDEAEGEEETGYDVLVRLVCEGLSGSSSSSSSKGKTRKCTLVISPELWTDDSGTTVLGPKHMRSVAAALSNPDTPSTNILITAPPVRAVDVLSLAAFLASSLSSDSTSEDLSEFEPAYTSPPRSPLEAIPTSTSFFPDSGTHDKLVPPSPRNISPQPDDRESSALLPPSSPTPSTPSVPSQSSPASAPSTSSPPSSSHSLRKTPLTHLLRFNASLDTALDTVSQAAEWGWRGAVSRSGMICVGRFLASVSPEDDADNLEVDLELHIDAHDDPLDVEGEEGEGVTAHDVSFEHVALWKAKGALPANGDVPVLGDGDVKGNGDGDGDKASDAGAEGGRDGSVGSSPEAKGM</sequence>
<feature type="compositionally biased region" description="Low complexity" evidence="1">
    <location>
        <begin position="25"/>
        <end position="47"/>
    </location>
</feature>
<dbReference type="AlphaFoldDB" id="A0A5C3Q5N5"/>
<proteinExistence type="predicted"/>
<feature type="compositionally biased region" description="Low complexity" evidence="1">
    <location>
        <begin position="65"/>
        <end position="77"/>
    </location>
</feature>
<feature type="region of interest" description="Disordered" evidence="1">
    <location>
        <begin position="1"/>
        <end position="77"/>
    </location>
</feature>
<name>A0A5C3Q5N5_9AGAR</name>
<feature type="compositionally biased region" description="Low complexity" evidence="1">
    <location>
        <begin position="356"/>
        <end position="377"/>
    </location>
</feature>
<feature type="region of interest" description="Disordered" evidence="1">
    <location>
        <begin position="482"/>
        <end position="528"/>
    </location>
</feature>
<evidence type="ECO:0000313" key="2">
    <source>
        <dbReference type="EMBL" id="TFK97302.1"/>
    </source>
</evidence>
<feature type="compositionally biased region" description="Basic and acidic residues" evidence="1">
    <location>
        <begin position="493"/>
        <end position="507"/>
    </location>
</feature>
<accession>A0A5C3Q5N5</accession>